<protein>
    <submittedName>
        <fullName evidence="3">Uncharacterized protein</fullName>
    </submittedName>
</protein>
<accession>A0AA94HMG8</accession>
<evidence type="ECO:0000256" key="2">
    <source>
        <dbReference type="SAM" id="Phobius"/>
    </source>
</evidence>
<feature type="transmembrane region" description="Helical" evidence="2">
    <location>
        <begin position="129"/>
        <end position="149"/>
    </location>
</feature>
<feature type="compositionally biased region" description="Basic and acidic residues" evidence="1">
    <location>
        <begin position="19"/>
        <end position="33"/>
    </location>
</feature>
<keyword evidence="2" id="KW-1133">Transmembrane helix</keyword>
<keyword evidence="2" id="KW-0472">Membrane</keyword>
<evidence type="ECO:0000313" key="3">
    <source>
        <dbReference type="EMBL" id="SFS11029.1"/>
    </source>
</evidence>
<reference evidence="3 4" key="1">
    <citation type="submission" date="2016-10" db="EMBL/GenBank/DDBJ databases">
        <authorList>
            <person name="Varghese N."/>
            <person name="Submissions S."/>
        </authorList>
    </citation>
    <scope>NUCLEOTIDE SEQUENCE [LARGE SCALE GENOMIC DNA]</scope>
    <source>
        <strain evidence="3 4">IAM 15147</strain>
    </source>
</reference>
<dbReference type="Proteomes" id="UP000198506">
    <property type="component" value="Unassembled WGS sequence"/>
</dbReference>
<organism evidence="3 4">
    <name type="scientific">Agrococcus baldri</name>
    <dbReference type="NCBI Taxonomy" id="153730"/>
    <lineage>
        <taxon>Bacteria</taxon>
        <taxon>Bacillati</taxon>
        <taxon>Actinomycetota</taxon>
        <taxon>Actinomycetes</taxon>
        <taxon>Micrococcales</taxon>
        <taxon>Microbacteriaceae</taxon>
        <taxon>Agrococcus</taxon>
    </lineage>
</organism>
<keyword evidence="4" id="KW-1185">Reference proteome</keyword>
<feature type="transmembrane region" description="Helical" evidence="2">
    <location>
        <begin position="65"/>
        <end position="88"/>
    </location>
</feature>
<sequence>MSSAADRTPEPAWLQRLPEPQRRRMREGSHHADPRRVGASIAIGGGLVFACSYGDGAVAEPWLSVLRIAAVALAALCVWRLFFAPAALGAPATPHRFAWLLYLGSVAAMLAGIAAGRALLAGMDAEHAAGSWIAVCVGAHFVPFAWAFRERMLARLGLFVAGLGVVGVALALTLGEPWGELGAIVAGLAQLGTISAWAMGARRARG</sequence>
<comment type="caution">
    <text evidence="3">The sequence shown here is derived from an EMBL/GenBank/DDBJ whole genome shotgun (WGS) entry which is preliminary data.</text>
</comment>
<proteinExistence type="predicted"/>
<feature type="region of interest" description="Disordered" evidence="1">
    <location>
        <begin position="1"/>
        <end position="33"/>
    </location>
</feature>
<keyword evidence="2" id="KW-0812">Transmembrane</keyword>
<evidence type="ECO:0000313" key="4">
    <source>
        <dbReference type="Proteomes" id="UP000198506"/>
    </source>
</evidence>
<feature type="transmembrane region" description="Helical" evidence="2">
    <location>
        <begin position="156"/>
        <end position="175"/>
    </location>
</feature>
<feature type="transmembrane region" description="Helical" evidence="2">
    <location>
        <begin position="181"/>
        <end position="200"/>
    </location>
</feature>
<feature type="transmembrane region" description="Helical" evidence="2">
    <location>
        <begin position="37"/>
        <end position="59"/>
    </location>
</feature>
<dbReference type="EMBL" id="FOZN01000002">
    <property type="protein sequence ID" value="SFS11029.1"/>
    <property type="molecule type" value="Genomic_DNA"/>
</dbReference>
<gene>
    <name evidence="3" type="ORF">SAMN04487783_1502</name>
</gene>
<dbReference type="AlphaFoldDB" id="A0AA94HMG8"/>
<dbReference type="RefSeq" id="WP_092917350.1">
    <property type="nucleotide sequence ID" value="NZ_FOZN01000002.1"/>
</dbReference>
<feature type="transmembrane region" description="Helical" evidence="2">
    <location>
        <begin position="100"/>
        <end position="123"/>
    </location>
</feature>
<name>A0AA94HMG8_9MICO</name>
<evidence type="ECO:0000256" key="1">
    <source>
        <dbReference type="SAM" id="MobiDB-lite"/>
    </source>
</evidence>